<evidence type="ECO:0000256" key="6">
    <source>
        <dbReference type="ARBA" id="ARBA00022553"/>
    </source>
</evidence>
<reference evidence="22" key="1">
    <citation type="journal article" date="2015" name="Genome Announc.">
        <title>Draft Genome Sequence of Tolypothrix boutellei Strain VB521301.</title>
        <authorList>
            <person name="Chandrababunaidu M.M."/>
            <person name="Singh D."/>
            <person name="Sen D."/>
            <person name="Bhan S."/>
            <person name="Das S."/>
            <person name="Gupta A."/>
            <person name="Adhikary S.P."/>
            <person name="Tripathy S."/>
        </authorList>
    </citation>
    <scope>NUCLEOTIDE SEQUENCE</scope>
    <source>
        <strain evidence="22">VB521301</strain>
    </source>
</reference>
<dbReference type="EMBL" id="JHEG04000001">
    <property type="protein sequence ID" value="KAF3887525.1"/>
    <property type="molecule type" value="Genomic_DNA"/>
</dbReference>
<feature type="domain" description="PAS" evidence="20">
    <location>
        <begin position="392"/>
        <end position="437"/>
    </location>
</feature>
<evidence type="ECO:0000313" key="22">
    <source>
        <dbReference type="EMBL" id="KAF3887525.1"/>
    </source>
</evidence>
<dbReference type="CDD" id="cd00130">
    <property type="entry name" value="PAS"/>
    <property type="match status" value="5"/>
</dbReference>
<dbReference type="GO" id="GO:0005886">
    <property type="term" value="C:plasma membrane"/>
    <property type="evidence" value="ECO:0007669"/>
    <property type="project" value="UniProtKB-SubCell"/>
</dbReference>
<dbReference type="PANTHER" id="PTHR43547">
    <property type="entry name" value="TWO-COMPONENT HISTIDINE KINASE"/>
    <property type="match status" value="1"/>
</dbReference>
<comment type="catalytic activity">
    <reaction evidence="1">
        <text>ATP + protein L-histidine = ADP + protein N-phospho-L-histidine.</text>
        <dbReference type="EC" id="2.7.13.3"/>
    </reaction>
</comment>
<dbReference type="SMART" id="SM00448">
    <property type="entry name" value="REC"/>
    <property type="match status" value="1"/>
</dbReference>
<dbReference type="Proteomes" id="UP000029738">
    <property type="component" value="Unassembled WGS sequence"/>
</dbReference>
<evidence type="ECO:0000256" key="14">
    <source>
        <dbReference type="ARBA" id="ARBA00023136"/>
    </source>
</evidence>
<feature type="domain" description="PAS" evidence="20">
    <location>
        <begin position="515"/>
        <end position="585"/>
    </location>
</feature>
<dbReference type="SMART" id="SM00387">
    <property type="entry name" value="HATPase_c"/>
    <property type="match status" value="1"/>
</dbReference>
<keyword evidence="6 15" id="KW-0597">Phosphoprotein</keyword>
<dbReference type="InterPro" id="IPR000014">
    <property type="entry name" value="PAS"/>
</dbReference>
<dbReference type="InterPro" id="IPR013767">
    <property type="entry name" value="PAS_fold"/>
</dbReference>
<dbReference type="PRINTS" id="PR00344">
    <property type="entry name" value="BCTRLSENSOR"/>
</dbReference>
<dbReference type="Pfam" id="PF00512">
    <property type="entry name" value="HisKA"/>
    <property type="match status" value="1"/>
</dbReference>
<evidence type="ECO:0000256" key="8">
    <source>
        <dbReference type="ARBA" id="ARBA00022692"/>
    </source>
</evidence>
<dbReference type="SUPFAM" id="SSF47384">
    <property type="entry name" value="Homodimeric domain of signal transducing histidine kinase"/>
    <property type="match status" value="1"/>
</dbReference>
<dbReference type="Pfam" id="PF08447">
    <property type="entry name" value="PAS_3"/>
    <property type="match status" value="2"/>
</dbReference>
<dbReference type="GO" id="GO:0006355">
    <property type="term" value="P:regulation of DNA-templated transcription"/>
    <property type="evidence" value="ECO:0007669"/>
    <property type="project" value="InterPro"/>
</dbReference>
<feature type="transmembrane region" description="Helical" evidence="17">
    <location>
        <begin position="98"/>
        <end position="117"/>
    </location>
</feature>
<feature type="modified residue" description="4-aspartylphosphate" evidence="15">
    <location>
        <position position="1085"/>
    </location>
</feature>
<keyword evidence="14 17" id="KW-0472">Membrane</keyword>
<evidence type="ECO:0000256" key="7">
    <source>
        <dbReference type="ARBA" id="ARBA00022679"/>
    </source>
</evidence>
<dbReference type="InterPro" id="IPR013656">
    <property type="entry name" value="PAS_4"/>
</dbReference>
<dbReference type="InterPro" id="IPR038318">
    <property type="entry name" value="KdpD_sf"/>
</dbReference>
<dbReference type="InterPro" id="IPR011006">
    <property type="entry name" value="CheY-like_superfamily"/>
</dbReference>
<dbReference type="Pfam" id="PF00072">
    <property type="entry name" value="Response_reg"/>
    <property type="match status" value="1"/>
</dbReference>
<keyword evidence="10" id="KW-0418">Kinase</keyword>
<dbReference type="InterPro" id="IPR001789">
    <property type="entry name" value="Sig_transdc_resp-reg_receiver"/>
</dbReference>
<sequence>MTKANSEFRMGGQGRWKILRTEVLKYGVALLSVALALGFNLLCSPYLDSTRTPLFFAAVMVSSWYGGLTSGLLATALSVLAIDYFLVEPIHSLSSPNLANLARLSVFVMAAILINSLNEAQRIAQRRAEANLQSLRESEARFGCLVESNIIGIIVADLSGPILEANDIFLQMLGYTQEELRSGRVHWREITTPESLEVSERAVQELKTTGACNPFEKEYIRKDGSRVPVLHGAAMTGDTTVIGFVLDLSDRKRSEGAQQEAARRERELHSKVQAAKEQLETVLASINDQFLVLDREWRYIYANPRVEEIAGISRENLLGKCIWEVFPDTVGSQFYVEVHRAVAEQRIIHFEYFYLPWHRWFENHIYPSETGVSVLVTEITARKRAEETLRRTNQTLQTLIDACPVAIAFFDPQGIVRLWNRSAEAVFGWSAGEVLGQFMPTVPHRRQEFLASIQTVLSGRSLSGFEAQHQCKDGQMVDLEIWANLTYDAEGNPGCLGIALDITQRKQAEAALRISEERYRLLVATTTAVVWTTNADGRFICAQPSWEDYTGQCWEEYAGWGWVEMFHPEDREQLKARWEYALAERSFYEAEGRLWHAPSGQYRHIISRAVPLLNADGSVREWIGMDTDIHARKQAEVALRQSESRYQVLVSNMPGMVYRYSPRADGADTFTYVSSGSRELVELEPETILQDANSFLSLIHPDDFSSFQDSVAIAFEKSLPWQWEGRLMTLSGQLKWIQGRSRPEQTEYGEAWDGLLVDITARKLAEAEREQLLAREQAAREQAEAANRIKDEFLAVLSHELRSPLNPILGWTKLLQTGKLDARASQRALETIERNAKLQTQLIEDLLDVSRILRGKMALTICPINLVTIIESAMETVRLAAEAKHIQIQTVVTLDNGRVSGDSARLQQIVWNLLSNAIKFTPDGGKVEICLDQIDTYAQIQVRDTGIGISPDFLPYVFDYFRQENSTTIRKFGGLGLGLAIVRHLTELHGGTVHAASSGEGLGATFTVRLPLMAHEEESEPEISTAAPSVDLSQLRILVVDDDEDMRDVVQVILEQQGAQVTVAATAAEVLMLFDRQPPDLLISDIGMPDMDGYMLMEQIRRRSPQQGGLIRAIALTAYAGEYDQRQALKVGFQKHLPKPVEPEALVNAISELTG</sequence>
<evidence type="ECO:0000256" key="1">
    <source>
        <dbReference type="ARBA" id="ARBA00000085"/>
    </source>
</evidence>
<comment type="subcellular location">
    <subcellularLocation>
        <location evidence="3">Cell membrane</location>
    </subcellularLocation>
    <subcellularLocation>
        <location evidence="2">Membrane</location>
        <topology evidence="2">Multi-pass membrane protein</topology>
    </subcellularLocation>
</comment>
<dbReference type="PROSITE" id="PS50112">
    <property type="entry name" value="PAS"/>
    <property type="match status" value="5"/>
</dbReference>
<name>A0A8S9T575_9CYAN</name>
<dbReference type="InterPro" id="IPR005467">
    <property type="entry name" value="His_kinase_dom"/>
</dbReference>
<dbReference type="Gene3D" id="3.40.50.2300">
    <property type="match status" value="1"/>
</dbReference>
<feature type="domain" description="PAC" evidence="21">
    <location>
        <begin position="463"/>
        <end position="514"/>
    </location>
</feature>
<dbReference type="Gene3D" id="1.10.287.130">
    <property type="match status" value="1"/>
</dbReference>
<organism evidence="22 23">
    <name type="scientific">Tolypothrix bouteillei VB521301</name>
    <dbReference type="NCBI Taxonomy" id="1479485"/>
    <lineage>
        <taxon>Bacteria</taxon>
        <taxon>Bacillati</taxon>
        <taxon>Cyanobacteriota</taxon>
        <taxon>Cyanophyceae</taxon>
        <taxon>Nostocales</taxon>
        <taxon>Tolypothrichaceae</taxon>
        <taxon>Tolypothrix</taxon>
    </lineage>
</organism>
<comment type="caution">
    <text evidence="22">The sequence shown here is derived from an EMBL/GenBank/DDBJ whole genome shotgun (WGS) entry which is preliminary data.</text>
</comment>
<dbReference type="SMART" id="SM00091">
    <property type="entry name" value="PAS"/>
    <property type="match status" value="5"/>
</dbReference>
<evidence type="ECO:0000259" key="19">
    <source>
        <dbReference type="PROSITE" id="PS50110"/>
    </source>
</evidence>
<dbReference type="InterPro" id="IPR036097">
    <property type="entry name" value="HisK_dim/P_sf"/>
</dbReference>
<dbReference type="AlphaFoldDB" id="A0A8S9T575"/>
<dbReference type="InterPro" id="IPR003594">
    <property type="entry name" value="HATPase_dom"/>
</dbReference>
<dbReference type="CDD" id="cd16922">
    <property type="entry name" value="HATPase_EvgS-ArcB-TorS-like"/>
    <property type="match status" value="1"/>
</dbReference>
<dbReference type="InterPro" id="IPR035965">
    <property type="entry name" value="PAS-like_dom_sf"/>
</dbReference>
<dbReference type="CDD" id="cd00082">
    <property type="entry name" value="HisKA"/>
    <property type="match status" value="1"/>
</dbReference>
<keyword evidence="23" id="KW-1185">Reference proteome</keyword>
<dbReference type="PROSITE" id="PS50113">
    <property type="entry name" value="PAC"/>
    <property type="match status" value="3"/>
</dbReference>
<dbReference type="SUPFAM" id="SSF55874">
    <property type="entry name" value="ATPase domain of HSP90 chaperone/DNA topoisomerase II/histidine kinase"/>
    <property type="match status" value="1"/>
</dbReference>
<evidence type="ECO:0000256" key="2">
    <source>
        <dbReference type="ARBA" id="ARBA00004141"/>
    </source>
</evidence>
<dbReference type="Pfam" id="PF00989">
    <property type="entry name" value="PAS"/>
    <property type="match status" value="1"/>
</dbReference>
<keyword evidence="13" id="KW-0902">Two-component regulatory system</keyword>
<keyword evidence="16" id="KW-0175">Coiled coil</keyword>
<feature type="domain" description="PAC" evidence="21">
    <location>
        <begin position="588"/>
        <end position="641"/>
    </location>
</feature>
<feature type="domain" description="PAS" evidence="20">
    <location>
        <begin position="138"/>
        <end position="210"/>
    </location>
</feature>
<dbReference type="EC" id="2.7.13.3" evidence="4"/>
<evidence type="ECO:0000256" key="10">
    <source>
        <dbReference type="ARBA" id="ARBA00022777"/>
    </source>
</evidence>
<feature type="coiled-coil region" evidence="16">
    <location>
        <begin position="762"/>
        <end position="789"/>
    </location>
</feature>
<dbReference type="CDD" id="cd17580">
    <property type="entry name" value="REC_2_DhkD-like"/>
    <property type="match status" value="1"/>
</dbReference>
<protein>
    <recommendedName>
        <fullName evidence="4">histidine kinase</fullName>
        <ecNumber evidence="4">2.7.13.3</ecNumber>
    </recommendedName>
</protein>
<evidence type="ECO:0000313" key="23">
    <source>
        <dbReference type="Proteomes" id="UP000029738"/>
    </source>
</evidence>
<dbReference type="InterPro" id="IPR025201">
    <property type="entry name" value="KdpD_TM"/>
</dbReference>
<keyword evidence="8 17" id="KW-0812">Transmembrane</keyword>
<reference evidence="22" key="2">
    <citation type="submission" date="2019-11" db="EMBL/GenBank/DDBJ databases">
        <title>Improved Assembly of Tolypothrix boutellei genome.</title>
        <authorList>
            <person name="Sarangi A.N."/>
            <person name="Mukherjee M."/>
            <person name="Ghosh S."/>
            <person name="Singh D."/>
            <person name="Das A."/>
            <person name="Kant S."/>
            <person name="Prusty A."/>
            <person name="Tripathy S."/>
        </authorList>
    </citation>
    <scope>NUCLEOTIDE SEQUENCE</scope>
    <source>
        <strain evidence="22">VB521301</strain>
    </source>
</reference>
<evidence type="ECO:0000259" key="18">
    <source>
        <dbReference type="PROSITE" id="PS50109"/>
    </source>
</evidence>
<dbReference type="InterPro" id="IPR013655">
    <property type="entry name" value="PAS_fold_3"/>
</dbReference>
<feature type="domain" description="PAS" evidence="20">
    <location>
        <begin position="642"/>
        <end position="718"/>
    </location>
</feature>
<dbReference type="GO" id="GO:0000155">
    <property type="term" value="F:phosphorelay sensor kinase activity"/>
    <property type="evidence" value="ECO:0007669"/>
    <property type="project" value="InterPro"/>
</dbReference>
<dbReference type="PROSITE" id="PS50109">
    <property type="entry name" value="HIS_KIN"/>
    <property type="match status" value="1"/>
</dbReference>
<dbReference type="SMART" id="SM00388">
    <property type="entry name" value="HisKA"/>
    <property type="match status" value="1"/>
</dbReference>
<dbReference type="PROSITE" id="PS50110">
    <property type="entry name" value="RESPONSE_REGULATORY"/>
    <property type="match status" value="1"/>
</dbReference>
<evidence type="ECO:0000256" key="5">
    <source>
        <dbReference type="ARBA" id="ARBA00022475"/>
    </source>
</evidence>
<evidence type="ECO:0000256" key="12">
    <source>
        <dbReference type="ARBA" id="ARBA00022989"/>
    </source>
</evidence>
<feature type="transmembrane region" description="Helical" evidence="17">
    <location>
        <begin position="23"/>
        <end position="42"/>
    </location>
</feature>
<dbReference type="FunFam" id="3.30.450.20:FF:000099">
    <property type="entry name" value="Sensory box sensor histidine kinase"/>
    <property type="match status" value="1"/>
</dbReference>
<dbReference type="SUPFAM" id="SSF52172">
    <property type="entry name" value="CheY-like"/>
    <property type="match status" value="1"/>
</dbReference>
<evidence type="ECO:0000256" key="11">
    <source>
        <dbReference type="ARBA" id="ARBA00022840"/>
    </source>
</evidence>
<feature type="transmembrane region" description="Helical" evidence="17">
    <location>
        <begin position="54"/>
        <end position="86"/>
    </location>
</feature>
<dbReference type="SMART" id="SM00086">
    <property type="entry name" value="PAC"/>
    <property type="match status" value="4"/>
</dbReference>
<evidence type="ECO:0000256" key="3">
    <source>
        <dbReference type="ARBA" id="ARBA00004236"/>
    </source>
</evidence>
<evidence type="ECO:0000256" key="15">
    <source>
        <dbReference type="PROSITE-ProRule" id="PRU00169"/>
    </source>
</evidence>
<dbReference type="Pfam" id="PF02518">
    <property type="entry name" value="HATPase_c"/>
    <property type="match status" value="1"/>
</dbReference>
<evidence type="ECO:0000256" key="16">
    <source>
        <dbReference type="SAM" id="Coils"/>
    </source>
</evidence>
<accession>A0A8S9T575</accession>
<evidence type="ECO:0000256" key="4">
    <source>
        <dbReference type="ARBA" id="ARBA00012438"/>
    </source>
</evidence>
<dbReference type="Pfam" id="PF13493">
    <property type="entry name" value="DUF4118"/>
    <property type="match status" value="1"/>
</dbReference>
<evidence type="ECO:0000256" key="17">
    <source>
        <dbReference type="SAM" id="Phobius"/>
    </source>
</evidence>
<dbReference type="InterPro" id="IPR036890">
    <property type="entry name" value="HATPase_C_sf"/>
</dbReference>
<dbReference type="Pfam" id="PF08448">
    <property type="entry name" value="PAS_4"/>
    <property type="match status" value="1"/>
</dbReference>
<evidence type="ECO:0000259" key="20">
    <source>
        <dbReference type="PROSITE" id="PS50112"/>
    </source>
</evidence>
<keyword evidence="11" id="KW-0067">ATP-binding</keyword>
<feature type="domain" description="Histidine kinase" evidence="18">
    <location>
        <begin position="796"/>
        <end position="1014"/>
    </location>
</feature>
<evidence type="ECO:0000256" key="13">
    <source>
        <dbReference type="ARBA" id="ARBA00023012"/>
    </source>
</evidence>
<keyword evidence="12 17" id="KW-1133">Transmembrane helix</keyword>
<dbReference type="Gene3D" id="3.30.450.20">
    <property type="entry name" value="PAS domain"/>
    <property type="match status" value="5"/>
</dbReference>
<gene>
    <name evidence="22" type="ORF">DA73_0400020065</name>
</gene>
<dbReference type="InterPro" id="IPR004358">
    <property type="entry name" value="Sig_transdc_His_kin-like_C"/>
</dbReference>
<dbReference type="Gene3D" id="1.20.120.620">
    <property type="entry name" value="Backbone structure of the membrane domain of e. Coli histidine kinase receptor kdpd"/>
    <property type="match status" value="1"/>
</dbReference>
<dbReference type="OrthoDB" id="5555607at2"/>
<feature type="domain" description="PAS" evidence="20">
    <location>
        <begin position="275"/>
        <end position="320"/>
    </location>
</feature>
<proteinExistence type="predicted"/>
<keyword evidence="9" id="KW-0547">Nucleotide-binding</keyword>
<dbReference type="RefSeq" id="WP_050045615.1">
    <property type="nucleotide sequence ID" value="NZ_JHEG04000001.1"/>
</dbReference>
<evidence type="ECO:0000256" key="9">
    <source>
        <dbReference type="ARBA" id="ARBA00022741"/>
    </source>
</evidence>
<dbReference type="Pfam" id="PF13426">
    <property type="entry name" value="PAS_9"/>
    <property type="match status" value="1"/>
</dbReference>
<feature type="domain" description="Response regulatory" evidence="19">
    <location>
        <begin position="1036"/>
        <end position="1154"/>
    </location>
</feature>
<dbReference type="PANTHER" id="PTHR43547:SF2">
    <property type="entry name" value="HYBRID SIGNAL TRANSDUCTION HISTIDINE KINASE C"/>
    <property type="match status" value="1"/>
</dbReference>
<dbReference type="InterPro" id="IPR001610">
    <property type="entry name" value="PAC"/>
</dbReference>
<dbReference type="GO" id="GO:0005524">
    <property type="term" value="F:ATP binding"/>
    <property type="evidence" value="ECO:0007669"/>
    <property type="project" value="UniProtKB-KW"/>
</dbReference>
<evidence type="ECO:0000259" key="21">
    <source>
        <dbReference type="PROSITE" id="PS50113"/>
    </source>
</evidence>
<dbReference type="Gene3D" id="3.30.565.10">
    <property type="entry name" value="Histidine kinase-like ATPase, C-terminal domain"/>
    <property type="match status" value="1"/>
</dbReference>
<keyword evidence="5" id="KW-1003">Cell membrane</keyword>
<dbReference type="NCBIfam" id="TIGR00229">
    <property type="entry name" value="sensory_box"/>
    <property type="match status" value="4"/>
</dbReference>
<keyword evidence="7" id="KW-0808">Transferase</keyword>
<dbReference type="SUPFAM" id="SSF55785">
    <property type="entry name" value="PYP-like sensor domain (PAS domain)"/>
    <property type="match status" value="5"/>
</dbReference>
<dbReference type="InterPro" id="IPR000700">
    <property type="entry name" value="PAS-assoc_C"/>
</dbReference>
<dbReference type="FunFam" id="3.30.565.10:FF:000023">
    <property type="entry name" value="PAS domain-containing sensor histidine kinase"/>
    <property type="match status" value="1"/>
</dbReference>
<feature type="domain" description="PAC" evidence="21">
    <location>
        <begin position="721"/>
        <end position="771"/>
    </location>
</feature>
<dbReference type="InterPro" id="IPR003661">
    <property type="entry name" value="HisK_dim/P_dom"/>
</dbReference>